<dbReference type="AlphaFoldDB" id="A0A932YVY2"/>
<sequence length="140" mass="15116">MYNPFRKSKRVVAPAAARPKPERPGALKPARPAGGPAAPAPVKAADVKVRRFIGVITSPHQTEKAAAGAAQGWYTFRVQPGANKITVRRAIEERYGVAVERVRMLSNRPKAIRLGRIQGTVPGFKKAMVKVRAGQSIELA</sequence>
<comment type="subunit">
    <text evidence="4">Part of the 50S ribosomal subunit. Contacts protein L29, and trigger factor when it is bound to the ribosome.</text>
</comment>
<dbReference type="GO" id="GO:0019843">
    <property type="term" value="F:rRNA binding"/>
    <property type="evidence" value="ECO:0007669"/>
    <property type="project" value="UniProtKB-UniRule"/>
</dbReference>
<dbReference type="InterPro" id="IPR012678">
    <property type="entry name" value="Ribosomal_uL23/eL15/eS24_sf"/>
</dbReference>
<keyword evidence="2 4" id="KW-0689">Ribosomal protein</keyword>
<dbReference type="GO" id="GO:0006412">
    <property type="term" value="P:translation"/>
    <property type="evidence" value="ECO:0007669"/>
    <property type="project" value="UniProtKB-UniRule"/>
</dbReference>
<feature type="compositionally biased region" description="Basic residues" evidence="5">
    <location>
        <begin position="1"/>
        <end position="10"/>
    </location>
</feature>
<feature type="region of interest" description="Disordered" evidence="5">
    <location>
        <begin position="1"/>
        <end position="42"/>
    </location>
</feature>
<comment type="function">
    <text evidence="4">One of the early assembly proteins it binds 23S rRNA. One of the proteins that surrounds the polypeptide exit tunnel on the outside of the ribosome. Forms the main docking site for trigger factor binding to the ribosome.</text>
</comment>
<gene>
    <name evidence="4" type="primary">rplW</name>
    <name evidence="6" type="ORF">HY474_00245</name>
</gene>
<dbReference type="Pfam" id="PF00276">
    <property type="entry name" value="Ribosomal_L23"/>
    <property type="match status" value="1"/>
</dbReference>
<dbReference type="HAMAP" id="MF_01369_B">
    <property type="entry name" value="Ribosomal_uL23_B"/>
    <property type="match status" value="1"/>
</dbReference>
<organism evidence="6 7">
    <name type="scientific">Candidatus Sungiibacteriota bacterium</name>
    <dbReference type="NCBI Taxonomy" id="2750080"/>
    <lineage>
        <taxon>Bacteria</taxon>
        <taxon>Candidatus Sungiibacteriota</taxon>
    </lineage>
</organism>
<dbReference type="Gene3D" id="3.30.70.330">
    <property type="match status" value="1"/>
</dbReference>
<reference evidence="6" key="1">
    <citation type="submission" date="2020-07" db="EMBL/GenBank/DDBJ databases">
        <title>Huge and variable diversity of episymbiotic CPR bacteria and DPANN archaea in groundwater ecosystems.</title>
        <authorList>
            <person name="He C.Y."/>
            <person name="Keren R."/>
            <person name="Whittaker M."/>
            <person name="Farag I.F."/>
            <person name="Doudna J."/>
            <person name="Cate J.H.D."/>
            <person name="Banfield J.F."/>
        </authorList>
    </citation>
    <scope>NUCLEOTIDE SEQUENCE</scope>
    <source>
        <strain evidence="6">NC_groundwater_1226_Ag_S-0.1um_59_124</strain>
    </source>
</reference>
<evidence type="ECO:0000256" key="3">
    <source>
        <dbReference type="ARBA" id="ARBA00023274"/>
    </source>
</evidence>
<dbReference type="GO" id="GO:0005840">
    <property type="term" value="C:ribosome"/>
    <property type="evidence" value="ECO:0007669"/>
    <property type="project" value="UniProtKB-KW"/>
</dbReference>
<dbReference type="InterPro" id="IPR012677">
    <property type="entry name" value="Nucleotide-bd_a/b_plait_sf"/>
</dbReference>
<keyword evidence="4" id="KW-0694">RNA-binding</keyword>
<dbReference type="EMBL" id="JACQMJ010000004">
    <property type="protein sequence ID" value="MBI4132045.1"/>
    <property type="molecule type" value="Genomic_DNA"/>
</dbReference>
<protein>
    <recommendedName>
        <fullName evidence="4">Large ribosomal subunit protein uL23</fullName>
    </recommendedName>
</protein>
<evidence type="ECO:0000256" key="2">
    <source>
        <dbReference type="ARBA" id="ARBA00022980"/>
    </source>
</evidence>
<dbReference type="InterPro" id="IPR013025">
    <property type="entry name" value="Ribosomal_uL23-like"/>
</dbReference>
<evidence type="ECO:0000313" key="7">
    <source>
        <dbReference type="Proteomes" id="UP000704960"/>
    </source>
</evidence>
<keyword evidence="4" id="KW-0699">rRNA-binding</keyword>
<evidence type="ECO:0000256" key="5">
    <source>
        <dbReference type="SAM" id="MobiDB-lite"/>
    </source>
</evidence>
<accession>A0A932YVY2</accession>
<evidence type="ECO:0000256" key="4">
    <source>
        <dbReference type="HAMAP-Rule" id="MF_01369"/>
    </source>
</evidence>
<feature type="compositionally biased region" description="Low complexity" evidence="5">
    <location>
        <begin position="26"/>
        <end position="42"/>
    </location>
</feature>
<dbReference type="Proteomes" id="UP000704960">
    <property type="component" value="Unassembled WGS sequence"/>
</dbReference>
<dbReference type="GO" id="GO:0003735">
    <property type="term" value="F:structural constituent of ribosome"/>
    <property type="evidence" value="ECO:0007669"/>
    <property type="project" value="InterPro"/>
</dbReference>
<dbReference type="GO" id="GO:1990904">
    <property type="term" value="C:ribonucleoprotein complex"/>
    <property type="evidence" value="ECO:0007669"/>
    <property type="project" value="UniProtKB-KW"/>
</dbReference>
<keyword evidence="3 4" id="KW-0687">Ribonucleoprotein</keyword>
<dbReference type="SUPFAM" id="SSF54189">
    <property type="entry name" value="Ribosomal proteins S24e, L23 and L15e"/>
    <property type="match status" value="1"/>
</dbReference>
<proteinExistence type="inferred from homology"/>
<name>A0A932YVY2_9BACT</name>
<evidence type="ECO:0000313" key="6">
    <source>
        <dbReference type="EMBL" id="MBI4132045.1"/>
    </source>
</evidence>
<comment type="caution">
    <text evidence="6">The sequence shown here is derived from an EMBL/GenBank/DDBJ whole genome shotgun (WGS) entry which is preliminary data.</text>
</comment>
<evidence type="ECO:0000256" key="1">
    <source>
        <dbReference type="ARBA" id="ARBA00006700"/>
    </source>
</evidence>
<comment type="similarity">
    <text evidence="1 4">Belongs to the universal ribosomal protein uL23 family.</text>
</comment>